<dbReference type="GO" id="GO:0022857">
    <property type="term" value="F:transmembrane transporter activity"/>
    <property type="evidence" value="ECO:0007669"/>
    <property type="project" value="InterPro"/>
</dbReference>
<evidence type="ECO:0000256" key="6">
    <source>
        <dbReference type="ARBA" id="ARBA00023136"/>
    </source>
</evidence>
<keyword evidence="10" id="KW-1185">Reference proteome</keyword>
<keyword evidence="2" id="KW-0813">Transport</keyword>
<dbReference type="Gene3D" id="1.20.1720.10">
    <property type="entry name" value="Multidrug resistance protein D"/>
    <property type="match status" value="1"/>
</dbReference>
<accession>A0A8J3Q8E6</accession>
<feature type="transmembrane region" description="Helical" evidence="7">
    <location>
        <begin position="452"/>
        <end position="473"/>
    </location>
</feature>
<dbReference type="CDD" id="cd17321">
    <property type="entry name" value="MFS_MMR_MDR_like"/>
    <property type="match status" value="1"/>
</dbReference>
<keyword evidence="4 7" id="KW-0812">Transmembrane</keyword>
<dbReference type="Proteomes" id="UP000612899">
    <property type="component" value="Unassembled WGS sequence"/>
</dbReference>
<evidence type="ECO:0000259" key="8">
    <source>
        <dbReference type="PROSITE" id="PS50850"/>
    </source>
</evidence>
<evidence type="ECO:0000256" key="5">
    <source>
        <dbReference type="ARBA" id="ARBA00022989"/>
    </source>
</evidence>
<feature type="transmembrane region" description="Helical" evidence="7">
    <location>
        <begin position="132"/>
        <end position="150"/>
    </location>
</feature>
<dbReference type="Pfam" id="PF07690">
    <property type="entry name" value="MFS_1"/>
    <property type="match status" value="1"/>
</dbReference>
<feature type="domain" description="Major facilitator superfamily (MFS) profile" evidence="8">
    <location>
        <begin position="34"/>
        <end position="474"/>
    </location>
</feature>
<evidence type="ECO:0000313" key="10">
    <source>
        <dbReference type="Proteomes" id="UP000612899"/>
    </source>
</evidence>
<dbReference type="InterPro" id="IPR011701">
    <property type="entry name" value="MFS"/>
</dbReference>
<evidence type="ECO:0000313" key="9">
    <source>
        <dbReference type="EMBL" id="GIH05329.1"/>
    </source>
</evidence>
<sequence length="474" mass="47920">MGLITRRPVSAAAGVSPVVNLSHTPSLAGRQRWVLALTAAAALLIGLDASVVATALTAIRVDLHASNEELEWTVNAYTLSFAVLLLTAAALGDRFGRRRVFVAGLAIFAAASAACALAPNVSWLIAARAVQGAGAAAVMPLALALLGVAIPPQVRARALGTFTAVVGASVPAGPLLGGAIVAGTSWQWIFWINLPIVAVLIPLTLARIEPSRGPRVRLDMPGLFLATGAASGLVLGLVRANTVGWGSVETLALLGTGLILTAVFIVVELRTDQPMLSVRLFAVPAFAAGNAAIFFVWASAFGSLYFMAQFLQDGLSSPPLTAGLQLMPWGAMTVIVPRLVGSQIHRFGERPFAVGGMLVHGVSMLWIAALAAPEASYGQFIAPLVLSGVGVAAAIPAAQSAVLGAVPPSAIGKASGAYSVFRQLGGAFGVAAMVAVFSASGGYASAGEFTAGFAAAMVACGLFAAGAVLAGLAL</sequence>
<dbReference type="RefSeq" id="WP_203909184.1">
    <property type="nucleotide sequence ID" value="NZ_BONY01000018.1"/>
</dbReference>
<feature type="transmembrane region" description="Helical" evidence="7">
    <location>
        <begin position="250"/>
        <end position="269"/>
    </location>
</feature>
<dbReference type="PROSITE" id="PS50850">
    <property type="entry name" value="MFS"/>
    <property type="match status" value="1"/>
</dbReference>
<feature type="transmembrane region" description="Helical" evidence="7">
    <location>
        <begin position="320"/>
        <end position="340"/>
    </location>
</feature>
<name>A0A8J3Q8E6_9ACTN</name>
<organism evidence="9 10">
    <name type="scientific">Rhizocola hellebori</name>
    <dbReference type="NCBI Taxonomy" id="1392758"/>
    <lineage>
        <taxon>Bacteria</taxon>
        <taxon>Bacillati</taxon>
        <taxon>Actinomycetota</taxon>
        <taxon>Actinomycetes</taxon>
        <taxon>Micromonosporales</taxon>
        <taxon>Micromonosporaceae</taxon>
        <taxon>Rhizocola</taxon>
    </lineage>
</organism>
<dbReference type="EMBL" id="BONY01000018">
    <property type="protein sequence ID" value="GIH05329.1"/>
    <property type="molecule type" value="Genomic_DNA"/>
</dbReference>
<feature type="transmembrane region" description="Helical" evidence="7">
    <location>
        <begin position="100"/>
        <end position="126"/>
    </location>
</feature>
<dbReference type="PANTHER" id="PTHR42718">
    <property type="entry name" value="MAJOR FACILITATOR SUPERFAMILY MULTIDRUG TRANSPORTER MFSC"/>
    <property type="match status" value="1"/>
</dbReference>
<reference evidence="9" key="1">
    <citation type="submission" date="2021-01" db="EMBL/GenBank/DDBJ databases">
        <title>Whole genome shotgun sequence of Rhizocola hellebori NBRC 109834.</title>
        <authorList>
            <person name="Komaki H."/>
            <person name="Tamura T."/>
        </authorList>
    </citation>
    <scope>NUCLEOTIDE SEQUENCE</scope>
    <source>
        <strain evidence="9">NBRC 109834</strain>
    </source>
</reference>
<evidence type="ECO:0000256" key="1">
    <source>
        <dbReference type="ARBA" id="ARBA00004651"/>
    </source>
</evidence>
<evidence type="ECO:0000256" key="3">
    <source>
        <dbReference type="ARBA" id="ARBA00022475"/>
    </source>
</evidence>
<keyword evidence="3" id="KW-1003">Cell membrane</keyword>
<evidence type="ECO:0000256" key="4">
    <source>
        <dbReference type="ARBA" id="ARBA00022692"/>
    </source>
</evidence>
<feature type="transmembrane region" description="Helical" evidence="7">
    <location>
        <begin position="76"/>
        <end position="93"/>
    </location>
</feature>
<feature type="transmembrane region" description="Helical" evidence="7">
    <location>
        <begin position="384"/>
        <end position="406"/>
    </location>
</feature>
<comment type="subcellular location">
    <subcellularLocation>
        <location evidence="1">Cell membrane</location>
        <topology evidence="1">Multi-pass membrane protein</topology>
    </subcellularLocation>
</comment>
<comment type="caution">
    <text evidence="9">The sequence shown here is derived from an EMBL/GenBank/DDBJ whole genome shotgun (WGS) entry which is preliminary data.</text>
</comment>
<feature type="transmembrane region" description="Helical" evidence="7">
    <location>
        <begin position="427"/>
        <end position="446"/>
    </location>
</feature>
<protein>
    <submittedName>
        <fullName evidence="9">MFS transporter</fullName>
    </submittedName>
</protein>
<feature type="transmembrane region" description="Helical" evidence="7">
    <location>
        <begin position="352"/>
        <end position="372"/>
    </location>
</feature>
<feature type="transmembrane region" description="Helical" evidence="7">
    <location>
        <begin position="162"/>
        <end position="182"/>
    </location>
</feature>
<dbReference type="AlphaFoldDB" id="A0A8J3Q8E6"/>
<proteinExistence type="predicted"/>
<dbReference type="PANTHER" id="PTHR42718:SF46">
    <property type="entry name" value="BLR6921 PROTEIN"/>
    <property type="match status" value="1"/>
</dbReference>
<keyword evidence="6 7" id="KW-0472">Membrane</keyword>
<dbReference type="Gene3D" id="1.20.1250.20">
    <property type="entry name" value="MFS general substrate transporter like domains"/>
    <property type="match status" value="1"/>
</dbReference>
<dbReference type="SUPFAM" id="SSF103473">
    <property type="entry name" value="MFS general substrate transporter"/>
    <property type="match status" value="1"/>
</dbReference>
<feature type="transmembrane region" description="Helical" evidence="7">
    <location>
        <begin position="188"/>
        <end position="206"/>
    </location>
</feature>
<dbReference type="GO" id="GO:0005886">
    <property type="term" value="C:plasma membrane"/>
    <property type="evidence" value="ECO:0007669"/>
    <property type="project" value="UniProtKB-SubCell"/>
</dbReference>
<keyword evidence="5 7" id="KW-1133">Transmembrane helix</keyword>
<feature type="transmembrane region" description="Helical" evidence="7">
    <location>
        <begin position="218"/>
        <end position="238"/>
    </location>
</feature>
<gene>
    <name evidence="9" type="ORF">Rhe02_33960</name>
</gene>
<dbReference type="InterPro" id="IPR020846">
    <property type="entry name" value="MFS_dom"/>
</dbReference>
<dbReference type="InterPro" id="IPR036259">
    <property type="entry name" value="MFS_trans_sf"/>
</dbReference>
<evidence type="ECO:0000256" key="7">
    <source>
        <dbReference type="SAM" id="Phobius"/>
    </source>
</evidence>
<feature type="transmembrane region" description="Helical" evidence="7">
    <location>
        <begin position="281"/>
        <end position="308"/>
    </location>
</feature>
<feature type="transmembrane region" description="Helical" evidence="7">
    <location>
        <begin position="33"/>
        <end position="56"/>
    </location>
</feature>
<evidence type="ECO:0000256" key="2">
    <source>
        <dbReference type="ARBA" id="ARBA00022448"/>
    </source>
</evidence>